<feature type="region of interest" description="Disordered" evidence="1">
    <location>
        <begin position="1"/>
        <end position="37"/>
    </location>
</feature>
<feature type="region of interest" description="Disordered" evidence="1">
    <location>
        <begin position="56"/>
        <end position="77"/>
    </location>
</feature>
<dbReference type="Gene3D" id="1.10.150.50">
    <property type="entry name" value="Transcription Factor, Ets-1"/>
    <property type="match status" value="1"/>
</dbReference>
<dbReference type="Proteomes" id="UP000663827">
    <property type="component" value="Unassembled WGS sequence"/>
</dbReference>
<dbReference type="PROSITE" id="PS50105">
    <property type="entry name" value="SAM_DOMAIN"/>
    <property type="match status" value="1"/>
</dbReference>
<accession>A0A8H3HLB5</accession>
<feature type="compositionally biased region" description="Low complexity" evidence="1">
    <location>
        <begin position="405"/>
        <end position="456"/>
    </location>
</feature>
<dbReference type="EMBL" id="CAJNJQ010000393">
    <property type="protein sequence ID" value="CAE7075070.1"/>
    <property type="molecule type" value="Genomic_DNA"/>
</dbReference>
<feature type="compositionally biased region" description="Low complexity" evidence="1">
    <location>
        <begin position="191"/>
        <end position="200"/>
    </location>
</feature>
<feature type="compositionally biased region" description="Polar residues" evidence="1">
    <location>
        <begin position="384"/>
        <end position="404"/>
    </location>
</feature>
<feature type="compositionally biased region" description="Polar residues" evidence="1">
    <location>
        <begin position="139"/>
        <end position="163"/>
    </location>
</feature>
<evidence type="ECO:0000256" key="1">
    <source>
        <dbReference type="SAM" id="MobiDB-lite"/>
    </source>
</evidence>
<feature type="compositionally biased region" description="Basic and acidic residues" evidence="1">
    <location>
        <begin position="288"/>
        <end position="303"/>
    </location>
</feature>
<name>A0A8H3HLB5_9AGAM</name>
<dbReference type="InterPro" id="IPR013761">
    <property type="entry name" value="SAM/pointed_sf"/>
</dbReference>
<organism evidence="3 4">
    <name type="scientific">Rhizoctonia solani</name>
    <dbReference type="NCBI Taxonomy" id="456999"/>
    <lineage>
        <taxon>Eukaryota</taxon>
        <taxon>Fungi</taxon>
        <taxon>Dikarya</taxon>
        <taxon>Basidiomycota</taxon>
        <taxon>Agaricomycotina</taxon>
        <taxon>Agaricomycetes</taxon>
        <taxon>Cantharellales</taxon>
        <taxon>Ceratobasidiaceae</taxon>
        <taxon>Rhizoctonia</taxon>
    </lineage>
</organism>
<comment type="caution">
    <text evidence="3">The sequence shown here is derived from an EMBL/GenBank/DDBJ whole genome shotgun (WGS) entry which is preliminary data.</text>
</comment>
<feature type="domain" description="SAM" evidence="2">
    <location>
        <begin position="224"/>
        <end position="289"/>
    </location>
</feature>
<feature type="compositionally biased region" description="Low complexity" evidence="1">
    <location>
        <begin position="362"/>
        <end position="378"/>
    </location>
</feature>
<reference evidence="3" key="1">
    <citation type="submission" date="2021-01" db="EMBL/GenBank/DDBJ databases">
        <authorList>
            <person name="Kaushik A."/>
        </authorList>
    </citation>
    <scope>NUCLEOTIDE SEQUENCE</scope>
    <source>
        <strain evidence="3">AG5</strain>
    </source>
</reference>
<feature type="compositionally biased region" description="Polar residues" evidence="1">
    <location>
        <begin position="56"/>
        <end position="72"/>
    </location>
</feature>
<feature type="compositionally biased region" description="Polar residues" evidence="1">
    <location>
        <begin position="457"/>
        <end position="466"/>
    </location>
</feature>
<dbReference type="SUPFAM" id="SSF47769">
    <property type="entry name" value="SAM/Pointed domain"/>
    <property type="match status" value="1"/>
</dbReference>
<feature type="compositionally biased region" description="Basic residues" evidence="1">
    <location>
        <begin position="472"/>
        <end position="499"/>
    </location>
</feature>
<feature type="region of interest" description="Disordered" evidence="1">
    <location>
        <begin position="288"/>
        <end position="499"/>
    </location>
</feature>
<protein>
    <recommendedName>
        <fullName evidence="2">SAM domain-containing protein</fullName>
    </recommendedName>
</protein>
<dbReference type="AlphaFoldDB" id="A0A8H3HLB5"/>
<dbReference type="Pfam" id="PF07647">
    <property type="entry name" value="SAM_2"/>
    <property type="match status" value="1"/>
</dbReference>
<feature type="region of interest" description="Disordered" evidence="1">
    <location>
        <begin position="125"/>
        <end position="214"/>
    </location>
</feature>
<gene>
    <name evidence="3" type="ORF">RDB_LOCUS19163</name>
</gene>
<evidence type="ECO:0000313" key="3">
    <source>
        <dbReference type="EMBL" id="CAE7075070.1"/>
    </source>
</evidence>
<dbReference type="SMART" id="SM00454">
    <property type="entry name" value="SAM"/>
    <property type="match status" value="1"/>
</dbReference>
<sequence>MSDESDDKGEHHVRSNDLIARAQSPTPNFSPQLPDAIKSPAFPDALCDFPTYAPNQHQEATGVQGSECTASHRQPGGIATRVPVSHAFHLGSPRFFTRSLSRGGSAIGFPRSRFERVYSIVRSSSPAIRSASPAPAPSTNSLPTPVTPTLTRSPAPSVLSFTSGRHVDRRSSSPNPPPTGDLPALPTHMNGSSASASTGSDGLTPTLTPPTVSAPFSQTLESQWTAPQVIAWLQSKGFDAEIQRAFQENDITGDVLIEHDGPALKGESGVTAFGKRMRLLKQIDELKQEDERAREKENSKEKPVVGSRWRMNRANITRPAPPRSASHQAMARSQRVVSGTRRATKEERGVLGKGNLPASQTSPRPNNSSINPNPNRPSTAAVPAQTTSSDAPAQVTSTGVPAQVTSSGAAAEATPTGAAAQAAPSATTSSVPYYDTAVSSASSSASTSPANATPASQNANPLNPGNDNGKPKTCRRKSHRARSGSRARRHRESQKRSIH</sequence>
<dbReference type="InterPro" id="IPR001660">
    <property type="entry name" value="SAM"/>
</dbReference>
<evidence type="ECO:0000313" key="4">
    <source>
        <dbReference type="Proteomes" id="UP000663827"/>
    </source>
</evidence>
<proteinExistence type="predicted"/>
<feature type="compositionally biased region" description="Polar residues" evidence="1">
    <location>
        <begin position="201"/>
        <end position="214"/>
    </location>
</feature>
<evidence type="ECO:0000259" key="2">
    <source>
        <dbReference type="PROSITE" id="PS50105"/>
    </source>
</evidence>